<evidence type="ECO:0000256" key="1">
    <source>
        <dbReference type="SAM" id="MobiDB-lite"/>
    </source>
</evidence>
<organism evidence="2 3">
    <name type="scientific">Tulasnella calospora MUT 4182</name>
    <dbReference type="NCBI Taxonomy" id="1051891"/>
    <lineage>
        <taxon>Eukaryota</taxon>
        <taxon>Fungi</taxon>
        <taxon>Dikarya</taxon>
        <taxon>Basidiomycota</taxon>
        <taxon>Agaricomycotina</taxon>
        <taxon>Agaricomycetes</taxon>
        <taxon>Cantharellales</taxon>
        <taxon>Tulasnellaceae</taxon>
        <taxon>Tulasnella</taxon>
    </lineage>
</organism>
<proteinExistence type="predicted"/>
<dbReference type="HOGENOM" id="CLU_953751_0_0_1"/>
<sequence>MTGLGDLIHDISEELLDPRLYCRKGRNCLLLTRRAEDGRLVYAGETDEKRAEQPSTSGSEKNEVHESASASATPLPSHNAPHATIFPHPFSSWTGMYPQAPPFSSDTLTYAPAIQQSLPQVYFSAVHSQPASPSCSVTTTLASFSGQGWERDDALLFEADLTSKPWAHQHTLHLPSQSSPFASPPMMDAPESSLATSATAWPSPSNSNMLWGDSPSFGSTQFVPSSSQTNYQLHSIGGFDAASTAFGQLVPPANDEHGAIAGMNQAMQQTDVWWNDSESLSYGDFWNQTIRN</sequence>
<gene>
    <name evidence="2" type="ORF">M407DRAFT_207409</name>
</gene>
<dbReference type="OrthoDB" id="3248001at2759"/>
<protein>
    <submittedName>
        <fullName evidence="2">Uncharacterized protein</fullName>
    </submittedName>
</protein>
<dbReference type="Proteomes" id="UP000054248">
    <property type="component" value="Unassembled WGS sequence"/>
</dbReference>
<dbReference type="EMBL" id="KN823036">
    <property type="protein sequence ID" value="KIO25754.1"/>
    <property type="molecule type" value="Genomic_DNA"/>
</dbReference>
<feature type="region of interest" description="Disordered" evidence="1">
    <location>
        <begin position="44"/>
        <end position="81"/>
    </location>
</feature>
<dbReference type="AlphaFoldDB" id="A0A0C3QIG2"/>
<keyword evidence="3" id="KW-1185">Reference proteome</keyword>
<name>A0A0C3QIG2_9AGAM</name>
<reference evidence="3" key="2">
    <citation type="submission" date="2015-01" db="EMBL/GenBank/DDBJ databases">
        <title>Evolutionary Origins and Diversification of the Mycorrhizal Mutualists.</title>
        <authorList>
            <consortium name="DOE Joint Genome Institute"/>
            <consortium name="Mycorrhizal Genomics Consortium"/>
            <person name="Kohler A."/>
            <person name="Kuo A."/>
            <person name="Nagy L.G."/>
            <person name="Floudas D."/>
            <person name="Copeland A."/>
            <person name="Barry K.W."/>
            <person name="Cichocki N."/>
            <person name="Veneault-Fourrey C."/>
            <person name="LaButti K."/>
            <person name="Lindquist E.A."/>
            <person name="Lipzen A."/>
            <person name="Lundell T."/>
            <person name="Morin E."/>
            <person name="Murat C."/>
            <person name="Riley R."/>
            <person name="Ohm R."/>
            <person name="Sun H."/>
            <person name="Tunlid A."/>
            <person name="Henrissat B."/>
            <person name="Grigoriev I.V."/>
            <person name="Hibbett D.S."/>
            <person name="Martin F."/>
        </authorList>
    </citation>
    <scope>NUCLEOTIDE SEQUENCE [LARGE SCALE GENOMIC DNA]</scope>
    <source>
        <strain evidence="3">MUT 4182</strain>
    </source>
</reference>
<accession>A0A0C3QIG2</accession>
<reference evidence="2 3" key="1">
    <citation type="submission" date="2014-04" db="EMBL/GenBank/DDBJ databases">
        <authorList>
            <consortium name="DOE Joint Genome Institute"/>
            <person name="Kuo A."/>
            <person name="Girlanda M."/>
            <person name="Perotto S."/>
            <person name="Kohler A."/>
            <person name="Nagy L.G."/>
            <person name="Floudas D."/>
            <person name="Copeland A."/>
            <person name="Barry K.W."/>
            <person name="Cichocki N."/>
            <person name="Veneault-Fourrey C."/>
            <person name="LaButti K."/>
            <person name="Lindquist E.A."/>
            <person name="Lipzen A."/>
            <person name="Lundell T."/>
            <person name="Morin E."/>
            <person name="Murat C."/>
            <person name="Sun H."/>
            <person name="Tunlid A."/>
            <person name="Henrissat B."/>
            <person name="Grigoriev I.V."/>
            <person name="Hibbett D.S."/>
            <person name="Martin F."/>
            <person name="Nordberg H.P."/>
            <person name="Cantor M.N."/>
            <person name="Hua S.X."/>
        </authorList>
    </citation>
    <scope>NUCLEOTIDE SEQUENCE [LARGE SCALE GENOMIC DNA]</scope>
    <source>
        <strain evidence="2 3">MUT 4182</strain>
    </source>
</reference>
<evidence type="ECO:0000313" key="3">
    <source>
        <dbReference type="Proteomes" id="UP000054248"/>
    </source>
</evidence>
<evidence type="ECO:0000313" key="2">
    <source>
        <dbReference type="EMBL" id="KIO25754.1"/>
    </source>
</evidence>